<dbReference type="SUPFAM" id="SSF159774">
    <property type="entry name" value="YerB-like"/>
    <property type="match status" value="1"/>
</dbReference>
<evidence type="ECO:0000256" key="1">
    <source>
        <dbReference type="SAM" id="MobiDB-lite"/>
    </source>
</evidence>
<evidence type="ECO:0000259" key="3">
    <source>
        <dbReference type="Pfam" id="PF17479"/>
    </source>
</evidence>
<gene>
    <name evidence="4" type="ORF">IAA07_03650</name>
</gene>
<dbReference type="InterPro" id="IPR035328">
    <property type="entry name" value="DUF3048_C"/>
</dbReference>
<organism evidence="4 5">
    <name type="scientific">Candidatus Lachnoclostridium stercoravium</name>
    <dbReference type="NCBI Taxonomy" id="2838633"/>
    <lineage>
        <taxon>Bacteria</taxon>
        <taxon>Bacillati</taxon>
        <taxon>Bacillota</taxon>
        <taxon>Clostridia</taxon>
        <taxon>Lachnospirales</taxon>
        <taxon>Lachnospiraceae</taxon>
    </lineage>
</organism>
<dbReference type="Gene3D" id="3.50.90.10">
    <property type="entry name" value="YerB-like"/>
    <property type="match status" value="1"/>
</dbReference>
<dbReference type="InterPro" id="IPR023158">
    <property type="entry name" value="YerB-like_sf"/>
</dbReference>
<evidence type="ECO:0000313" key="5">
    <source>
        <dbReference type="Proteomes" id="UP000823900"/>
    </source>
</evidence>
<feature type="region of interest" description="Disordered" evidence="1">
    <location>
        <begin position="41"/>
        <end position="65"/>
    </location>
</feature>
<dbReference type="PROSITE" id="PS51257">
    <property type="entry name" value="PROKAR_LIPOPROTEIN"/>
    <property type="match status" value="1"/>
</dbReference>
<feature type="compositionally biased region" description="Low complexity" evidence="1">
    <location>
        <begin position="41"/>
        <end position="54"/>
    </location>
</feature>
<sequence length="382" mass="42707">MKRGRRSFTGGIAAFTAVFLAAGLLTGCRKDNKIAPAAETAAATAAAQPPVEVTRAPEPETESEEFVPDERIEVDGKIQSYLTGEMTDVAKANRRPIAVMISNDKESMPSYGLNQAGVVYEAPVEGGMVRYMALIEDYDDMDRIGSVRSTRTYYIYFANEFDAILTHCGQSTFAKPYLSKIDNINALEGAGGAAFYRSSDKKAPHNAYTSFERIQTAIQSLGYSQEYDEDYEGHYLFAKPDEPVHLTQDNAVDAFRIYPGYQLNAPYFEFDEEDGLYHRYQYGAVHNGSEGPLAVKNVIIQYCQQGYYATTPYLDINVHTKEWGYYATNGKAMPIYWVKDGENGVTHYYDFADNEIMLNPGKTWVCIVSTRDGSRTELHGKE</sequence>
<reference evidence="4" key="1">
    <citation type="journal article" date="2021" name="PeerJ">
        <title>Extensive microbial diversity within the chicken gut microbiome revealed by metagenomics and culture.</title>
        <authorList>
            <person name="Gilroy R."/>
            <person name="Ravi A."/>
            <person name="Getino M."/>
            <person name="Pursley I."/>
            <person name="Horton D.L."/>
            <person name="Alikhan N.F."/>
            <person name="Baker D."/>
            <person name="Gharbi K."/>
            <person name="Hall N."/>
            <person name="Watson M."/>
            <person name="Adriaenssens E.M."/>
            <person name="Foster-Nyarko E."/>
            <person name="Jarju S."/>
            <person name="Secka A."/>
            <person name="Antonio M."/>
            <person name="Oren A."/>
            <person name="Chaudhuri R.R."/>
            <person name="La Ragione R."/>
            <person name="Hildebrand F."/>
            <person name="Pallen M.J."/>
        </authorList>
    </citation>
    <scope>NUCLEOTIDE SEQUENCE</scope>
    <source>
        <strain evidence="4">CHK178-16964</strain>
    </source>
</reference>
<name>A0A9D2KP58_9FIRM</name>
<dbReference type="Pfam" id="PF17479">
    <property type="entry name" value="DUF3048_C"/>
    <property type="match status" value="1"/>
</dbReference>
<proteinExistence type="predicted"/>
<feature type="domain" description="DUF3048" evidence="3">
    <location>
        <begin position="264"/>
        <end position="365"/>
    </location>
</feature>
<evidence type="ECO:0000259" key="2">
    <source>
        <dbReference type="Pfam" id="PF11258"/>
    </source>
</evidence>
<dbReference type="AlphaFoldDB" id="A0A9D2KP58"/>
<comment type="caution">
    <text evidence="4">The sequence shown here is derived from an EMBL/GenBank/DDBJ whole genome shotgun (WGS) entry which is preliminary data.</text>
</comment>
<accession>A0A9D2KP58</accession>
<dbReference type="EMBL" id="DWZA01000030">
    <property type="protein sequence ID" value="HJA70661.1"/>
    <property type="molecule type" value="Genomic_DNA"/>
</dbReference>
<protein>
    <submittedName>
        <fullName evidence="4">DUF3048 domain-containing protein</fullName>
    </submittedName>
</protein>
<evidence type="ECO:0000313" key="4">
    <source>
        <dbReference type="EMBL" id="HJA70661.1"/>
    </source>
</evidence>
<dbReference type="InterPro" id="IPR021416">
    <property type="entry name" value="DUF3048_N"/>
</dbReference>
<reference evidence="4" key="2">
    <citation type="submission" date="2021-04" db="EMBL/GenBank/DDBJ databases">
        <authorList>
            <person name="Gilroy R."/>
        </authorList>
    </citation>
    <scope>NUCLEOTIDE SEQUENCE</scope>
    <source>
        <strain evidence="4">CHK178-16964</strain>
    </source>
</reference>
<dbReference type="Proteomes" id="UP000823900">
    <property type="component" value="Unassembled WGS sequence"/>
</dbReference>
<feature type="domain" description="DUF3048" evidence="2">
    <location>
        <begin position="82"/>
        <end position="224"/>
    </location>
</feature>
<dbReference type="Pfam" id="PF11258">
    <property type="entry name" value="DUF3048"/>
    <property type="match status" value="1"/>
</dbReference>